<name>A0A1X2IQL0_9FUNG</name>
<gene>
    <name evidence="1" type="ORF">BCR42DRAFT_409055</name>
</gene>
<dbReference type="EMBL" id="MCGE01000006">
    <property type="protein sequence ID" value="ORZ20571.1"/>
    <property type="molecule type" value="Genomic_DNA"/>
</dbReference>
<keyword evidence="2" id="KW-1185">Reference proteome</keyword>
<comment type="caution">
    <text evidence="1">The sequence shown here is derived from an EMBL/GenBank/DDBJ whole genome shotgun (WGS) entry which is preliminary data.</text>
</comment>
<evidence type="ECO:0000313" key="1">
    <source>
        <dbReference type="EMBL" id="ORZ20571.1"/>
    </source>
</evidence>
<sequence>MILYFSKEDIKIIICCKNMNKDITGEAIRLFQLLLRSELIGTAARTLTAIDGTRG</sequence>
<dbReference type="Proteomes" id="UP000193560">
    <property type="component" value="Unassembled WGS sequence"/>
</dbReference>
<accession>A0A1X2IQL0</accession>
<dbReference type="AlphaFoldDB" id="A0A1X2IQL0"/>
<proteinExistence type="predicted"/>
<organism evidence="1 2">
    <name type="scientific">Absidia repens</name>
    <dbReference type="NCBI Taxonomy" id="90262"/>
    <lineage>
        <taxon>Eukaryota</taxon>
        <taxon>Fungi</taxon>
        <taxon>Fungi incertae sedis</taxon>
        <taxon>Mucoromycota</taxon>
        <taxon>Mucoromycotina</taxon>
        <taxon>Mucoromycetes</taxon>
        <taxon>Mucorales</taxon>
        <taxon>Cunninghamellaceae</taxon>
        <taxon>Absidia</taxon>
    </lineage>
</organism>
<evidence type="ECO:0000313" key="2">
    <source>
        <dbReference type="Proteomes" id="UP000193560"/>
    </source>
</evidence>
<protein>
    <submittedName>
        <fullName evidence="1">Uncharacterized protein</fullName>
    </submittedName>
</protein>
<reference evidence="1 2" key="1">
    <citation type="submission" date="2016-07" db="EMBL/GenBank/DDBJ databases">
        <title>Pervasive Adenine N6-methylation of Active Genes in Fungi.</title>
        <authorList>
            <consortium name="DOE Joint Genome Institute"/>
            <person name="Mondo S.J."/>
            <person name="Dannebaum R.O."/>
            <person name="Kuo R.C."/>
            <person name="Labutti K."/>
            <person name="Haridas S."/>
            <person name="Kuo A."/>
            <person name="Salamov A."/>
            <person name="Ahrendt S.R."/>
            <person name="Lipzen A."/>
            <person name="Sullivan W."/>
            <person name="Andreopoulos W.B."/>
            <person name="Clum A."/>
            <person name="Lindquist E."/>
            <person name="Daum C."/>
            <person name="Ramamoorthy G.K."/>
            <person name="Gryganskyi A."/>
            <person name="Culley D."/>
            <person name="Magnuson J.K."/>
            <person name="James T.Y."/>
            <person name="O'Malley M.A."/>
            <person name="Stajich J.E."/>
            <person name="Spatafora J.W."/>
            <person name="Visel A."/>
            <person name="Grigoriev I.V."/>
        </authorList>
    </citation>
    <scope>NUCLEOTIDE SEQUENCE [LARGE SCALE GENOMIC DNA]</scope>
    <source>
        <strain evidence="1 2">NRRL 1336</strain>
    </source>
</reference>